<dbReference type="InterPro" id="IPR000014">
    <property type="entry name" value="PAS"/>
</dbReference>
<dbReference type="InterPro" id="IPR005467">
    <property type="entry name" value="His_kinase_dom"/>
</dbReference>
<dbReference type="PRINTS" id="PR00344">
    <property type="entry name" value="BCTRLSENSOR"/>
</dbReference>
<dbReference type="NCBIfam" id="TIGR00229">
    <property type="entry name" value="sensory_box"/>
    <property type="match status" value="2"/>
</dbReference>
<dbReference type="CDD" id="cd00075">
    <property type="entry name" value="HATPase"/>
    <property type="match status" value="1"/>
</dbReference>
<feature type="domain" description="PAS" evidence="10">
    <location>
        <begin position="144"/>
        <end position="214"/>
    </location>
</feature>
<dbReference type="SMART" id="SM00091">
    <property type="entry name" value="PAS"/>
    <property type="match status" value="2"/>
</dbReference>
<dbReference type="InterPro" id="IPR036890">
    <property type="entry name" value="HATPase_C_sf"/>
</dbReference>
<evidence type="ECO:0000256" key="8">
    <source>
        <dbReference type="ARBA" id="ARBA00023012"/>
    </source>
</evidence>
<evidence type="ECO:0000256" key="7">
    <source>
        <dbReference type="ARBA" id="ARBA00022840"/>
    </source>
</evidence>
<evidence type="ECO:0000313" key="12">
    <source>
        <dbReference type="Proteomes" id="UP001597318"/>
    </source>
</evidence>
<keyword evidence="6" id="KW-0418">Kinase</keyword>
<dbReference type="SUPFAM" id="SSF55785">
    <property type="entry name" value="PYP-like sensor domain (PAS domain)"/>
    <property type="match status" value="2"/>
</dbReference>
<dbReference type="SMART" id="SM00387">
    <property type="entry name" value="HATPase_c"/>
    <property type="match status" value="1"/>
</dbReference>
<evidence type="ECO:0000256" key="1">
    <source>
        <dbReference type="ARBA" id="ARBA00000085"/>
    </source>
</evidence>
<evidence type="ECO:0000256" key="6">
    <source>
        <dbReference type="ARBA" id="ARBA00022777"/>
    </source>
</evidence>
<dbReference type="InterPro" id="IPR001610">
    <property type="entry name" value="PAC"/>
</dbReference>
<evidence type="ECO:0000256" key="2">
    <source>
        <dbReference type="ARBA" id="ARBA00012438"/>
    </source>
</evidence>
<dbReference type="InterPro" id="IPR036097">
    <property type="entry name" value="HisK_dim/P_sf"/>
</dbReference>
<keyword evidence="12" id="KW-1185">Reference proteome</keyword>
<feature type="domain" description="PAS" evidence="10">
    <location>
        <begin position="35"/>
        <end position="90"/>
    </location>
</feature>
<keyword evidence="3" id="KW-0597">Phosphoprotein</keyword>
<dbReference type="Pfam" id="PF00512">
    <property type="entry name" value="HisKA"/>
    <property type="match status" value="1"/>
</dbReference>
<keyword evidence="7" id="KW-0067">ATP-binding</keyword>
<dbReference type="Gene3D" id="1.10.287.130">
    <property type="match status" value="1"/>
</dbReference>
<dbReference type="PROSITE" id="PS50109">
    <property type="entry name" value="HIS_KIN"/>
    <property type="match status" value="1"/>
</dbReference>
<comment type="caution">
    <text evidence="11">The sequence shown here is derived from an EMBL/GenBank/DDBJ whole genome shotgun (WGS) entry which is preliminary data.</text>
</comment>
<dbReference type="Proteomes" id="UP001597318">
    <property type="component" value="Unassembled WGS sequence"/>
</dbReference>
<accession>A0ABW5C4X1</accession>
<evidence type="ECO:0000259" key="10">
    <source>
        <dbReference type="PROSITE" id="PS50112"/>
    </source>
</evidence>
<reference evidence="12" key="1">
    <citation type="journal article" date="2019" name="Int. J. Syst. Evol. Microbiol.">
        <title>The Global Catalogue of Microorganisms (GCM) 10K type strain sequencing project: providing services to taxonomists for standard genome sequencing and annotation.</title>
        <authorList>
            <consortium name="The Broad Institute Genomics Platform"/>
            <consortium name="The Broad Institute Genome Sequencing Center for Infectious Disease"/>
            <person name="Wu L."/>
            <person name="Ma J."/>
        </authorList>
    </citation>
    <scope>NUCLEOTIDE SEQUENCE [LARGE SCALE GENOMIC DNA]</scope>
    <source>
        <strain evidence="12">CGMCC 1.15474</strain>
    </source>
</reference>
<dbReference type="RefSeq" id="WP_247345716.1">
    <property type="nucleotide sequence ID" value="NZ_CP095550.1"/>
</dbReference>
<proteinExistence type="predicted"/>
<keyword evidence="4" id="KW-0808">Transferase</keyword>
<feature type="domain" description="Histidine kinase" evidence="9">
    <location>
        <begin position="281"/>
        <end position="487"/>
    </location>
</feature>
<dbReference type="CDD" id="cd00130">
    <property type="entry name" value="PAS"/>
    <property type="match status" value="2"/>
</dbReference>
<sequence>MSSTMNKGKREKLEEFIKKSSFFDQQFAKLKQEAYYAMDLEGNYIRVNNVCEELTGYSKEELYNLSYKNLLVSNSFDYIDEVFHNTLNGELQHYECRIYTKDQAQKDLEVTNSPIIVNNEVIGVYGIAKDITKFNDQKLKLQESERLHRSLIEHSPDGVIITQNGRFVYANNEASFLLGGEKKEDVINKNVQDFIPNIDESHLIKCLKEAEENGVASDLYEEKFLQLTGKEIDVEIKAIPTIFQGNRAVNLIIRDITERKLAHEVMINSEKLSVAGQLAAGIAHEIRNPITAIKGFLQLMESGKSYKQEFFSVISAEINRIEIILSELLALAKPQLDKYCKKDIKGILQHVVALTKSQAILHDVHIQTSFSKDSLEVLCDENKLKQVFINFIKNAIEAMSYTDGGMILVKSEKVGDQSVIIRIIDQGPGIPEDILKKIGEPFFTTKENGTGLGVMVSFEIVKQHDGEVQINSDSNGTTISITLPLSSSLSS</sequence>
<keyword evidence="8" id="KW-0902">Two-component regulatory system</keyword>
<dbReference type="CDD" id="cd00082">
    <property type="entry name" value="HisKA"/>
    <property type="match status" value="1"/>
</dbReference>
<dbReference type="InterPro" id="IPR004358">
    <property type="entry name" value="Sig_transdc_His_kin-like_C"/>
</dbReference>
<dbReference type="InterPro" id="IPR003594">
    <property type="entry name" value="HATPase_dom"/>
</dbReference>
<dbReference type="PANTHER" id="PTHR43065:SF34">
    <property type="entry name" value="SPORULATION KINASE A"/>
    <property type="match status" value="1"/>
</dbReference>
<gene>
    <name evidence="11" type="ORF">ACFSKK_19980</name>
</gene>
<evidence type="ECO:0000256" key="5">
    <source>
        <dbReference type="ARBA" id="ARBA00022741"/>
    </source>
</evidence>
<name>A0ABW5C4X1_9BACI</name>
<dbReference type="SUPFAM" id="SSF47384">
    <property type="entry name" value="Homodimeric domain of signal transducing histidine kinase"/>
    <property type="match status" value="1"/>
</dbReference>
<evidence type="ECO:0000256" key="4">
    <source>
        <dbReference type="ARBA" id="ARBA00022679"/>
    </source>
</evidence>
<dbReference type="InterPro" id="IPR035965">
    <property type="entry name" value="PAS-like_dom_sf"/>
</dbReference>
<evidence type="ECO:0000313" key="11">
    <source>
        <dbReference type="EMBL" id="MFD2215970.1"/>
    </source>
</evidence>
<dbReference type="EC" id="2.7.13.3" evidence="2"/>
<dbReference type="Pfam" id="PF02518">
    <property type="entry name" value="HATPase_c"/>
    <property type="match status" value="1"/>
</dbReference>
<evidence type="ECO:0000259" key="9">
    <source>
        <dbReference type="PROSITE" id="PS50109"/>
    </source>
</evidence>
<dbReference type="SMART" id="SM00086">
    <property type="entry name" value="PAC"/>
    <property type="match status" value="2"/>
</dbReference>
<dbReference type="SUPFAM" id="SSF55874">
    <property type="entry name" value="ATPase domain of HSP90 chaperone/DNA topoisomerase II/histidine kinase"/>
    <property type="match status" value="1"/>
</dbReference>
<dbReference type="Pfam" id="PF13426">
    <property type="entry name" value="PAS_9"/>
    <property type="match status" value="2"/>
</dbReference>
<dbReference type="Gene3D" id="3.30.450.20">
    <property type="entry name" value="PAS domain"/>
    <property type="match status" value="2"/>
</dbReference>
<protein>
    <recommendedName>
        <fullName evidence="2">histidine kinase</fullName>
        <ecNumber evidence="2">2.7.13.3</ecNumber>
    </recommendedName>
</protein>
<evidence type="ECO:0000256" key="3">
    <source>
        <dbReference type="ARBA" id="ARBA00022553"/>
    </source>
</evidence>
<dbReference type="SMART" id="SM00388">
    <property type="entry name" value="HisKA"/>
    <property type="match status" value="1"/>
</dbReference>
<dbReference type="Gene3D" id="3.30.565.10">
    <property type="entry name" value="Histidine kinase-like ATPase, C-terminal domain"/>
    <property type="match status" value="1"/>
</dbReference>
<dbReference type="InterPro" id="IPR003661">
    <property type="entry name" value="HisK_dim/P_dom"/>
</dbReference>
<dbReference type="EMBL" id="JBHUIK010000005">
    <property type="protein sequence ID" value="MFD2215970.1"/>
    <property type="molecule type" value="Genomic_DNA"/>
</dbReference>
<keyword evidence="5" id="KW-0547">Nucleotide-binding</keyword>
<dbReference type="PANTHER" id="PTHR43065">
    <property type="entry name" value="SENSOR HISTIDINE KINASE"/>
    <property type="match status" value="1"/>
</dbReference>
<comment type="catalytic activity">
    <reaction evidence="1">
        <text>ATP + protein L-histidine = ADP + protein N-phospho-L-histidine.</text>
        <dbReference type="EC" id="2.7.13.3"/>
    </reaction>
</comment>
<organism evidence="11 12">
    <name type="scientific">Metabacillus endolithicus</name>
    <dbReference type="NCBI Taxonomy" id="1535204"/>
    <lineage>
        <taxon>Bacteria</taxon>
        <taxon>Bacillati</taxon>
        <taxon>Bacillota</taxon>
        <taxon>Bacilli</taxon>
        <taxon>Bacillales</taxon>
        <taxon>Bacillaceae</taxon>
        <taxon>Metabacillus</taxon>
    </lineage>
</organism>
<dbReference type="PROSITE" id="PS50112">
    <property type="entry name" value="PAS"/>
    <property type="match status" value="2"/>
</dbReference>